<protein>
    <submittedName>
        <fullName evidence="1">Uncharacterized protein</fullName>
    </submittedName>
</protein>
<gene>
    <name evidence="1" type="ORF">T11_7934</name>
</gene>
<comment type="caution">
    <text evidence="1">The sequence shown here is derived from an EMBL/GenBank/DDBJ whole genome shotgun (WGS) entry which is preliminary data.</text>
</comment>
<dbReference type="EMBL" id="JYDP01003144">
    <property type="protein sequence ID" value="KRY96096.1"/>
    <property type="molecule type" value="Genomic_DNA"/>
</dbReference>
<organism evidence="1 2">
    <name type="scientific">Trichinella zimbabwensis</name>
    <dbReference type="NCBI Taxonomy" id="268475"/>
    <lineage>
        <taxon>Eukaryota</taxon>
        <taxon>Metazoa</taxon>
        <taxon>Ecdysozoa</taxon>
        <taxon>Nematoda</taxon>
        <taxon>Enoplea</taxon>
        <taxon>Dorylaimia</taxon>
        <taxon>Trichinellida</taxon>
        <taxon>Trichinellidae</taxon>
        <taxon>Trichinella</taxon>
    </lineage>
</organism>
<evidence type="ECO:0000313" key="2">
    <source>
        <dbReference type="Proteomes" id="UP000055024"/>
    </source>
</evidence>
<dbReference type="Proteomes" id="UP000055024">
    <property type="component" value="Unassembled WGS sequence"/>
</dbReference>
<keyword evidence="2" id="KW-1185">Reference proteome</keyword>
<name>A0A0V1GD40_9BILA</name>
<sequence>MFFLINNITTLDMHVYHPLSYFNLFVPASYIYPSAIKDYMWECSTNYNNLEI</sequence>
<dbReference type="AlphaFoldDB" id="A0A0V1GD40"/>
<reference evidence="1 2" key="1">
    <citation type="submission" date="2015-01" db="EMBL/GenBank/DDBJ databases">
        <title>Evolution of Trichinella species and genotypes.</title>
        <authorList>
            <person name="Korhonen P.K."/>
            <person name="Edoardo P."/>
            <person name="Giuseppe L.R."/>
            <person name="Gasser R.B."/>
        </authorList>
    </citation>
    <scope>NUCLEOTIDE SEQUENCE [LARGE SCALE GENOMIC DNA]</scope>
    <source>
        <strain evidence="1">ISS1029</strain>
    </source>
</reference>
<accession>A0A0V1GD40</accession>
<evidence type="ECO:0000313" key="1">
    <source>
        <dbReference type="EMBL" id="KRY96096.1"/>
    </source>
</evidence>
<proteinExistence type="predicted"/>